<dbReference type="Proteomes" id="UP000663525">
    <property type="component" value="Chromosome"/>
</dbReference>
<dbReference type="EMBL" id="CP064787">
    <property type="protein sequence ID" value="QSG06389.1"/>
    <property type="molecule type" value="Genomic_DNA"/>
</dbReference>
<reference evidence="1" key="1">
    <citation type="submission" date="2020-11" db="EMBL/GenBank/DDBJ databases">
        <title>Carbohydrate-dependent, anaerobic sulfur respiration: A novel catabolism in halophilic archaea.</title>
        <authorList>
            <person name="Sorokin D.Y."/>
            <person name="Messina E."/>
            <person name="Smedile F."/>
            <person name="La Cono V."/>
            <person name="Hallsworth J.E."/>
            <person name="Yakimov M.M."/>
        </authorList>
    </citation>
    <scope>NUCLEOTIDE SEQUENCE</scope>
    <source>
        <strain evidence="1">HSR12-1</strain>
    </source>
</reference>
<evidence type="ECO:0000313" key="2">
    <source>
        <dbReference type="Proteomes" id="UP000663525"/>
    </source>
</evidence>
<proteinExistence type="predicted"/>
<dbReference type="GeneID" id="68855624"/>
<protein>
    <submittedName>
        <fullName evidence="1">Uncharacterized protein</fullName>
    </submittedName>
</protein>
<dbReference type="RefSeq" id="WP_229112833.1">
    <property type="nucleotide sequence ID" value="NZ_CP064787.1"/>
</dbReference>
<dbReference type="AlphaFoldDB" id="A0A897N5P8"/>
<accession>A0A897N5P8</accession>
<name>A0A897N5P8_9EURY</name>
<gene>
    <name evidence="1" type="ORF">HSR121_2057</name>
</gene>
<sequence>MDHPSVERYYGGEGIDYNGQMWIPTRVFVDEANAGDLDTLEAQTDAFRIYPAAIETALNDLGAFPVDLTARQWALLFSKFLMPE</sequence>
<organism evidence="1 2">
    <name type="scientific">Halapricum desulfuricans</name>
    <dbReference type="NCBI Taxonomy" id="2841257"/>
    <lineage>
        <taxon>Archaea</taxon>
        <taxon>Methanobacteriati</taxon>
        <taxon>Methanobacteriota</taxon>
        <taxon>Stenosarchaea group</taxon>
        <taxon>Halobacteria</taxon>
        <taxon>Halobacteriales</taxon>
        <taxon>Haloarculaceae</taxon>
        <taxon>Halapricum</taxon>
    </lineage>
</organism>
<evidence type="ECO:0000313" key="1">
    <source>
        <dbReference type="EMBL" id="QSG06389.1"/>
    </source>
</evidence>